<dbReference type="InParanoid" id="E0V9Q9"/>
<dbReference type="CTD" id="8233794"/>
<dbReference type="HOGENOM" id="CLU_383246_0_0_1"/>
<proteinExistence type="predicted"/>
<keyword evidence="4" id="KW-1185">Reference proteome</keyword>
<dbReference type="EnsemblMetazoa" id="PHUM018320-RA">
    <property type="protein sequence ID" value="PHUM018320-PA"/>
    <property type="gene ID" value="PHUM018320"/>
</dbReference>
<dbReference type="RefSeq" id="XP_002422832.1">
    <property type="nucleotide sequence ID" value="XM_002422787.1"/>
</dbReference>
<sequence length="722" mass="86101">MMNFLISKIKICNFLSFFGEFEISLKSLTGIMCNFYEGKIDFLRAFEFVFGGEINENPLVFVHEVLRENFFKKNGKACIEHRMSDIIITKSNYEEKLQNLNLNIKKKNLIFDQRQFVDCIWSSEDEDLEKIICECLSELYSSHFDKNNISDEENFNDETGKIDFDETNNDKLEKMIELEKEYDLLREKINETKCKIAILWPQIYHEEIYTAINTEYEIDNISNNICYKLASGYEYLRKSHLQNRLTNQYGRLHEYLQPSKYLQVLKNIIGSDTYYANLCDTMEDAMNCINLFSGERGVEIKTLEQVLIFLCKLSHFGVIDKVPVIHQKRFDMDLNNNNYYYYYEEEHIFFKFDGIINYQYLTYDMIKLENENELNEEIIQLKLNEDSQLDDYNNYLTKLKIVKNEKKRFENQFEGIKEEMRSFNPISIQDSVVVQMKNYNIFDKVRKSNYFIEKELVAFKKIMSLDDLNDFTGCEKWRKMIIGSITRDLNEIRKEYNKALNNLKFIENERKDALDPFIKHCDCYLYSTFYHLMGDSLPNLEIKFNNSSRKCLKLLSRLSHDDAIVNYIDIKNFNTFLKFLSILSLFLELAVYEKIPLLIFEELEQFFPSSNFNLEILFSKQSVMDALFKEEDDDKQFHLMMRIGQFLLNYIKKNNLGNRVRKNEKMKDMMTGPTQIIFFANNFIHAANHYIWIHRQVLPDEHITDECDSYSAIHELNLNLLM</sequence>
<organism>
    <name type="scientific">Pediculus humanus subsp. corporis</name>
    <name type="common">Body louse</name>
    <dbReference type="NCBI Taxonomy" id="121224"/>
    <lineage>
        <taxon>Eukaryota</taxon>
        <taxon>Metazoa</taxon>
        <taxon>Ecdysozoa</taxon>
        <taxon>Arthropoda</taxon>
        <taxon>Hexapoda</taxon>
        <taxon>Insecta</taxon>
        <taxon>Pterygota</taxon>
        <taxon>Neoptera</taxon>
        <taxon>Paraneoptera</taxon>
        <taxon>Psocodea</taxon>
        <taxon>Troctomorpha</taxon>
        <taxon>Phthiraptera</taxon>
        <taxon>Anoplura</taxon>
        <taxon>Pediculidae</taxon>
        <taxon>Pediculus</taxon>
    </lineage>
</organism>
<reference evidence="2" key="2">
    <citation type="submission" date="2007-04" db="EMBL/GenBank/DDBJ databases">
        <title>The genome of the human body louse.</title>
        <authorList>
            <consortium name="The Human Body Louse Genome Consortium"/>
            <person name="Kirkness E."/>
            <person name="Walenz B."/>
            <person name="Hass B."/>
            <person name="Bruggner R."/>
            <person name="Strausberg R."/>
        </authorList>
    </citation>
    <scope>NUCLEOTIDE SEQUENCE</scope>
    <source>
        <strain evidence="2">USDA</strain>
    </source>
</reference>
<feature type="coiled-coil region" evidence="1">
    <location>
        <begin position="83"/>
        <end position="110"/>
    </location>
</feature>
<evidence type="ECO:0000256" key="1">
    <source>
        <dbReference type="SAM" id="Coils"/>
    </source>
</evidence>
<feature type="coiled-coil region" evidence="1">
    <location>
        <begin position="168"/>
        <end position="195"/>
    </location>
</feature>
<dbReference type="VEuPathDB" id="VectorBase:PHUM018320"/>
<dbReference type="KEGG" id="phu:Phum_PHUM018320"/>
<reference evidence="3" key="3">
    <citation type="submission" date="2021-02" db="UniProtKB">
        <authorList>
            <consortium name="EnsemblMetazoa"/>
        </authorList>
    </citation>
    <scope>IDENTIFICATION</scope>
    <source>
        <strain evidence="3">USDA</strain>
    </source>
</reference>
<evidence type="ECO:0000313" key="4">
    <source>
        <dbReference type="Proteomes" id="UP000009046"/>
    </source>
</evidence>
<name>E0V9Q9_PEDHC</name>
<feature type="coiled-coil region" evidence="1">
    <location>
        <begin position="392"/>
        <end position="419"/>
    </location>
</feature>
<dbReference type="Proteomes" id="UP000009046">
    <property type="component" value="Unassembled WGS sequence"/>
</dbReference>
<dbReference type="GeneID" id="8233794"/>
<feature type="coiled-coil region" evidence="1">
    <location>
        <begin position="482"/>
        <end position="509"/>
    </location>
</feature>
<accession>E0V9Q9</accession>
<evidence type="ECO:0000313" key="2">
    <source>
        <dbReference type="EMBL" id="EEB10094.1"/>
    </source>
</evidence>
<reference evidence="2" key="1">
    <citation type="submission" date="2007-04" db="EMBL/GenBank/DDBJ databases">
        <title>Annotation of Pediculus humanus corporis strain USDA.</title>
        <authorList>
            <person name="Kirkness E."/>
            <person name="Hannick L."/>
            <person name="Hass B."/>
            <person name="Bruggner R."/>
            <person name="Lawson D."/>
            <person name="Bidwell S."/>
            <person name="Joardar V."/>
            <person name="Caler E."/>
            <person name="Walenz B."/>
            <person name="Inman J."/>
            <person name="Schobel S."/>
            <person name="Galinsky K."/>
            <person name="Amedeo P."/>
            <person name="Strausberg R."/>
        </authorList>
    </citation>
    <scope>NUCLEOTIDE SEQUENCE</scope>
    <source>
        <strain evidence="2">USDA</strain>
    </source>
</reference>
<gene>
    <name evidence="3" type="primary">8233794</name>
    <name evidence="2" type="ORF">Phum_PHUM018320</name>
</gene>
<evidence type="ECO:0000313" key="3">
    <source>
        <dbReference type="EnsemblMetazoa" id="PHUM018320-PA"/>
    </source>
</evidence>
<protein>
    <submittedName>
        <fullName evidence="2 3">Uncharacterized protein</fullName>
    </submittedName>
</protein>
<dbReference type="EMBL" id="DS234995">
    <property type="protein sequence ID" value="EEB10094.1"/>
    <property type="molecule type" value="Genomic_DNA"/>
</dbReference>
<keyword evidence="1" id="KW-0175">Coiled coil</keyword>
<dbReference type="EMBL" id="AAZO01000222">
    <property type="status" value="NOT_ANNOTATED_CDS"/>
    <property type="molecule type" value="Genomic_DNA"/>
</dbReference>
<dbReference type="AlphaFoldDB" id="E0V9Q9"/>